<evidence type="ECO:0000256" key="2">
    <source>
        <dbReference type="SAM" id="MobiDB-lite"/>
    </source>
</evidence>
<gene>
    <name evidence="4" type="ORF">HYALB_00006738</name>
</gene>
<dbReference type="EMBL" id="CAJVRM010000207">
    <property type="protein sequence ID" value="CAG8977201.1"/>
    <property type="molecule type" value="Genomic_DNA"/>
</dbReference>
<evidence type="ECO:0000259" key="3">
    <source>
        <dbReference type="PROSITE" id="PS50200"/>
    </source>
</evidence>
<feature type="region of interest" description="Disordered" evidence="2">
    <location>
        <begin position="186"/>
        <end position="208"/>
    </location>
</feature>
<feature type="domain" description="Ras-associating" evidence="3">
    <location>
        <begin position="411"/>
        <end position="499"/>
    </location>
</feature>
<feature type="coiled-coil region" evidence="1">
    <location>
        <begin position="73"/>
        <end position="100"/>
    </location>
</feature>
<dbReference type="InterPro" id="IPR029071">
    <property type="entry name" value="Ubiquitin-like_domsf"/>
</dbReference>
<dbReference type="InterPro" id="IPR000159">
    <property type="entry name" value="RA_dom"/>
</dbReference>
<dbReference type="GO" id="GO:0005078">
    <property type="term" value="F:MAP-kinase scaffold activity"/>
    <property type="evidence" value="ECO:0007669"/>
    <property type="project" value="TreeGrafter"/>
</dbReference>
<evidence type="ECO:0000256" key="1">
    <source>
        <dbReference type="SAM" id="Coils"/>
    </source>
</evidence>
<dbReference type="PANTHER" id="PTHR21601:SF0">
    <property type="entry name" value="PROTEIN SPA2-RELATED"/>
    <property type="match status" value="1"/>
</dbReference>
<organism evidence="4 5">
    <name type="scientific">Hymenoscyphus albidus</name>
    <dbReference type="NCBI Taxonomy" id="595503"/>
    <lineage>
        <taxon>Eukaryota</taxon>
        <taxon>Fungi</taxon>
        <taxon>Dikarya</taxon>
        <taxon>Ascomycota</taxon>
        <taxon>Pezizomycotina</taxon>
        <taxon>Leotiomycetes</taxon>
        <taxon>Helotiales</taxon>
        <taxon>Helotiaceae</taxon>
        <taxon>Hymenoscyphus</taxon>
    </lineage>
</organism>
<dbReference type="Proteomes" id="UP000701801">
    <property type="component" value="Unassembled WGS sequence"/>
</dbReference>
<dbReference type="SMART" id="SM00555">
    <property type="entry name" value="GIT"/>
    <property type="match status" value="2"/>
</dbReference>
<dbReference type="InterPro" id="IPR013724">
    <property type="entry name" value="GIT_SHD"/>
</dbReference>
<accession>A0A9N9LR85</accession>
<protein>
    <recommendedName>
        <fullName evidence="3">Ras-associating domain-containing protein</fullName>
    </recommendedName>
</protein>
<dbReference type="SUPFAM" id="SSF54236">
    <property type="entry name" value="Ubiquitin-like"/>
    <property type="match status" value="1"/>
</dbReference>
<dbReference type="OrthoDB" id="445896at2759"/>
<dbReference type="InterPro" id="IPR038305">
    <property type="entry name" value="HeLo_sf"/>
</dbReference>
<proteinExistence type="predicted"/>
<name>A0A9N9LR85_9HELO</name>
<sequence length="499" mass="55864">MASIVALIGNAADNIKSTLTTQEFGSDYELLCTELSLQLIRFRLWGESVGIRMDDPDYSRTHIFTRPEIEDVIAQTITSIAHLLAEIEELRQKYDLKSRTSSRKDSFSLQASKSLTSSCPSSIVALRQRMEDNQKQKSFLNLAKWVCSDAKMFEEKVSKLKNLMGGLEGISKSVETTSIDVFRPPSYTAGASGDMPPPYTDTEPRQRTRTPRINTDIQSGHSRPVSVFSPLYIGEFSKHYIAFKHVLAASSINPIELHSRARDKLTRLSDIQFKELRTDAYDDLIRRQKCHDATGYLPEDQRYHPKRNVARKRLSTLPNNRFLDLVNDLVAEIEHRLGPGAELRSSTGTLFTIPSLASPLKSSPINISPPSKYATASSPNPLRLTQLSATSQSLAPKQTYIPLTPLVPSPSAHPSSISSETTTFQSFRVSPSATTSVLLPAAMEKYGISAPWQDYSLWIMYGPSHSLEMCLELDDRPLSIFKRLERDGEGPMFMLRKNT</sequence>
<evidence type="ECO:0000313" key="4">
    <source>
        <dbReference type="EMBL" id="CAG8977201.1"/>
    </source>
</evidence>
<dbReference type="InterPro" id="IPR029498">
    <property type="entry name" value="HeLo_dom"/>
</dbReference>
<reference evidence="4" key="1">
    <citation type="submission" date="2021-07" db="EMBL/GenBank/DDBJ databases">
        <authorList>
            <person name="Durling M."/>
        </authorList>
    </citation>
    <scope>NUCLEOTIDE SEQUENCE</scope>
</reference>
<keyword evidence="1" id="KW-0175">Coiled coil</keyword>
<dbReference type="AlphaFoldDB" id="A0A9N9LR85"/>
<keyword evidence="5" id="KW-1185">Reference proteome</keyword>
<dbReference type="Pfam" id="PF08518">
    <property type="entry name" value="GIT_SHD"/>
    <property type="match status" value="1"/>
</dbReference>
<dbReference type="Gene3D" id="1.20.120.1020">
    <property type="entry name" value="Prion-inhibition and propagation, HeLo domain"/>
    <property type="match status" value="1"/>
</dbReference>
<dbReference type="PROSITE" id="PS50200">
    <property type="entry name" value="RA"/>
    <property type="match status" value="1"/>
</dbReference>
<dbReference type="Pfam" id="PF14479">
    <property type="entry name" value="HeLo"/>
    <property type="match status" value="1"/>
</dbReference>
<dbReference type="PANTHER" id="PTHR21601">
    <property type="entry name" value="SPA2 PROTEIN"/>
    <property type="match status" value="1"/>
</dbReference>
<comment type="caution">
    <text evidence="4">The sequence shown here is derived from an EMBL/GenBank/DDBJ whole genome shotgun (WGS) entry which is preliminary data.</text>
</comment>
<dbReference type="SMART" id="SM00314">
    <property type="entry name" value="RA"/>
    <property type="match status" value="1"/>
</dbReference>
<dbReference type="Gene3D" id="3.10.20.90">
    <property type="entry name" value="Phosphatidylinositol 3-kinase Catalytic Subunit, Chain A, domain 1"/>
    <property type="match status" value="1"/>
</dbReference>
<dbReference type="Pfam" id="PF00788">
    <property type="entry name" value="RA"/>
    <property type="match status" value="1"/>
</dbReference>
<evidence type="ECO:0000313" key="5">
    <source>
        <dbReference type="Proteomes" id="UP000701801"/>
    </source>
</evidence>
<dbReference type="InterPro" id="IPR039892">
    <property type="entry name" value="Spa2/Sph1"/>
</dbReference>